<protein>
    <recommendedName>
        <fullName evidence="3">histidine kinase</fullName>
        <ecNumber evidence="3">2.7.13.3</ecNumber>
    </recommendedName>
</protein>
<evidence type="ECO:0000313" key="11">
    <source>
        <dbReference type="EMBL" id="HIR47896.1"/>
    </source>
</evidence>
<dbReference type="Pfam" id="PF00672">
    <property type="entry name" value="HAMP"/>
    <property type="match status" value="1"/>
</dbReference>
<keyword evidence="7" id="KW-0902">Two-component regulatory system</keyword>
<dbReference type="PROSITE" id="PS50109">
    <property type="entry name" value="HIS_KIN"/>
    <property type="match status" value="1"/>
</dbReference>
<dbReference type="CDD" id="cd06225">
    <property type="entry name" value="HAMP"/>
    <property type="match status" value="1"/>
</dbReference>
<dbReference type="SUPFAM" id="SSF158472">
    <property type="entry name" value="HAMP domain-like"/>
    <property type="match status" value="1"/>
</dbReference>
<reference evidence="11" key="1">
    <citation type="submission" date="2020-10" db="EMBL/GenBank/DDBJ databases">
        <authorList>
            <person name="Gilroy R."/>
        </authorList>
    </citation>
    <scope>NUCLEOTIDE SEQUENCE</scope>
    <source>
        <strain evidence="11">ChiSxjej1B13-7958</strain>
    </source>
</reference>
<dbReference type="PANTHER" id="PTHR34220">
    <property type="entry name" value="SENSOR HISTIDINE KINASE YPDA"/>
    <property type="match status" value="1"/>
</dbReference>
<evidence type="ECO:0000313" key="12">
    <source>
        <dbReference type="Proteomes" id="UP000824242"/>
    </source>
</evidence>
<evidence type="ECO:0000256" key="4">
    <source>
        <dbReference type="ARBA" id="ARBA00022553"/>
    </source>
</evidence>
<dbReference type="SMART" id="SM00304">
    <property type="entry name" value="HAMP"/>
    <property type="match status" value="1"/>
</dbReference>
<evidence type="ECO:0000256" key="2">
    <source>
        <dbReference type="ARBA" id="ARBA00004370"/>
    </source>
</evidence>
<keyword evidence="8" id="KW-0812">Transmembrane</keyword>
<keyword evidence="6 11" id="KW-0418">Kinase</keyword>
<evidence type="ECO:0000259" key="9">
    <source>
        <dbReference type="PROSITE" id="PS50109"/>
    </source>
</evidence>
<dbReference type="SUPFAM" id="SSF55874">
    <property type="entry name" value="ATPase domain of HSP90 chaperone/DNA topoisomerase II/histidine kinase"/>
    <property type="match status" value="1"/>
</dbReference>
<accession>A0A9D1DEP5</accession>
<evidence type="ECO:0000259" key="10">
    <source>
        <dbReference type="PROSITE" id="PS50885"/>
    </source>
</evidence>
<feature type="transmembrane region" description="Helical" evidence="8">
    <location>
        <begin position="305"/>
        <end position="326"/>
    </location>
</feature>
<dbReference type="InterPro" id="IPR005467">
    <property type="entry name" value="His_kinase_dom"/>
</dbReference>
<dbReference type="InterPro" id="IPR003594">
    <property type="entry name" value="HATPase_dom"/>
</dbReference>
<keyword evidence="5" id="KW-0808">Transferase</keyword>
<dbReference type="Proteomes" id="UP000824242">
    <property type="component" value="Unassembled WGS sequence"/>
</dbReference>
<dbReference type="InterPro" id="IPR050640">
    <property type="entry name" value="Bact_2-comp_sensor_kinase"/>
</dbReference>
<evidence type="ECO:0000256" key="5">
    <source>
        <dbReference type="ARBA" id="ARBA00022679"/>
    </source>
</evidence>
<dbReference type="Gene3D" id="1.10.8.500">
    <property type="entry name" value="HAMP domain in histidine kinase"/>
    <property type="match status" value="1"/>
</dbReference>
<keyword evidence="8" id="KW-1133">Transmembrane helix</keyword>
<evidence type="ECO:0000256" key="7">
    <source>
        <dbReference type="ARBA" id="ARBA00023012"/>
    </source>
</evidence>
<dbReference type="InterPro" id="IPR036890">
    <property type="entry name" value="HATPase_C_sf"/>
</dbReference>
<dbReference type="PANTHER" id="PTHR34220:SF7">
    <property type="entry name" value="SENSOR HISTIDINE KINASE YPDA"/>
    <property type="match status" value="1"/>
</dbReference>
<evidence type="ECO:0000256" key="3">
    <source>
        <dbReference type="ARBA" id="ARBA00012438"/>
    </source>
</evidence>
<dbReference type="PROSITE" id="PS50885">
    <property type="entry name" value="HAMP"/>
    <property type="match status" value="1"/>
</dbReference>
<dbReference type="AlphaFoldDB" id="A0A9D1DEP5"/>
<dbReference type="InterPro" id="IPR003660">
    <property type="entry name" value="HAMP_dom"/>
</dbReference>
<proteinExistence type="predicted"/>
<dbReference type="GO" id="GO:0000155">
    <property type="term" value="F:phosphorelay sensor kinase activity"/>
    <property type="evidence" value="ECO:0007669"/>
    <property type="project" value="InterPro"/>
</dbReference>
<feature type="domain" description="HAMP" evidence="10">
    <location>
        <begin position="326"/>
        <end position="378"/>
    </location>
</feature>
<evidence type="ECO:0000256" key="8">
    <source>
        <dbReference type="SAM" id="Phobius"/>
    </source>
</evidence>
<dbReference type="Gene3D" id="3.30.565.10">
    <property type="entry name" value="Histidine kinase-like ATPase, C-terminal domain"/>
    <property type="match status" value="1"/>
</dbReference>
<keyword evidence="8" id="KW-0472">Membrane</keyword>
<dbReference type="EC" id="2.7.13.3" evidence="3"/>
<dbReference type="GO" id="GO:0016020">
    <property type="term" value="C:membrane"/>
    <property type="evidence" value="ECO:0007669"/>
    <property type="project" value="UniProtKB-SubCell"/>
</dbReference>
<sequence>MKRRNPSGQGGKVHSWIRNIKIQYRLLAVFLLISLLPTVCIGTYAYHVYTRSINNKISDSVLQTMRSINTNMTIELEKYQDYCSTLSIADAVQDSLRQTLNGQAVSREMVLAIRELATAIPLQSTYLKNLRIVSLDGTTIYDRGYDDIPYEKSEQLVETIDEASPKDSLQYIYTYRSQNKLVLGRKLYSVDFSGEAVGYIMVYINEQLFEEKIFAGVTFGPSSNIMLVNAHGDVLSSQDRSFLGENIADSRLFQEIRTNTTAGQSTFNLEHQIAVAVYNKDFDCYLIADIPESYITEETRSINTVLFWIAAALIFLSLLLTFVVYVSIVSPIRNIIAACNIKSDEELNVHINDQNQDELGFLARTIDRMMDEILLLMARRKEDQIRRRELELKNLQYQINPHFLFNTLNSLQWVATINDVPAVAEGLSSLSALLRNTIMKTDEFIPLSEEVENLSHYFAIQKIRYGNSFDVCWQIAEETNARLLPRFILQPLAENAIIHGTENMSEAIVITVSSSLNENGYMIVEVRDNGCGFSSLPVKREKDRFSGIGVNNVSERLNIYYGTAGGLEISSEKGKGTVCRITIPPPQARRQKNVPNSLD</sequence>
<feature type="domain" description="Histidine kinase" evidence="9">
    <location>
        <begin position="488"/>
        <end position="587"/>
    </location>
</feature>
<keyword evidence="4" id="KW-0597">Phosphoprotein</keyword>
<comment type="catalytic activity">
    <reaction evidence="1">
        <text>ATP + protein L-histidine = ADP + protein N-phospho-L-histidine.</text>
        <dbReference type="EC" id="2.7.13.3"/>
    </reaction>
</comment>
<name>A0A9D1DEP5_9FIRM</name>
<dbReference type="Pfam" id="PF02518">
    <property type="entry name" value="HATPase_c"/>
    <property type="match status" value="1"/>
</dbReference>
<organism evidence="11 12">
    <name type="scientific">Candidatus Caccousia avicola</name>
    <dbReference type="NCBI Taxonomy" id="2840721"/>
    <lineage>
        <taxon>Bacteria</taxon>
        <taxon>Bacillati</taxon>
        <taxon>Bacillota</taxon>
        <taxon>Clostridia</taxon>
        <taxon>Eubacteriales</taxon>
        <taxon>Oscillospiraceae</taxon>
        <taxon>Oscillospiraceae incertae sedis</taxon>
        <taxon>Candidatus Caccousia</taxon>
    </lineage>
</organism>
<evidence type="ECO:0000256" key="1">
    <source>
        <dbReference type="ARBA" id="ARBA00000085"/>
    </source>
</evidence>
<evidence type="ECO:0000256" key="6">
    <source>
        <dbReference type="ARBA" id="ARBA00022777"/>
    </source>
</evidence>
<dbReference type="EMBL" id="DVGZ01000104">
    <property type="protein sequence ID" value="HIR47896.1"/>
    <property type="molecule type" value="Genomic_DNA"/>
</dbReference>
<gene>
    <name evidence="11" type="ORF">IAB89_09630</name>
</gene>
<dbReference type="InterPro" id="IPR010559">
    <property type="entry name" value="Sig_transdc_His_kin_internal"/>
</dbReference>
<dbReference type="Gene3D" id="3.30.450.20">
    <property type="entry name" value="PAS domain"/>
    <property type="match status" value="1"/>
</dbReference>
<comment type="subcellular location">
    <subcellularLocation>
        <location evidence="2">Membrane</location>
    </subcellularLocation>
</comment>
<reference evidence="11" key="2">
    <citation type="journal article" date="2021" name="PeerJ">
        <title>Extensive microbial diversity within the chicken gut microbiome revealed by metagenomics and culture.</title>
        <authorList>
            <person name="Gilroy R."/>
            <person name="Ravi A."/>
            <person name="Getino M."/>
            <person name="Pursley I."/>
            <person name="Horton D.L."/>
            <person name="Alikhan N.F."/>
            <person name="Baker D."/>
            <person name="Gharbi K."/>
            <person name="Hall N."/>
            <person name="Watson M."/>
            <person name="Adriaenssens E.M."/>
            <person name="Foster-Nyarko E."/>
            <person name="Jarju S."/>
            <person name="Secka A."/>
            <person name="Antonio M."/>
            <person name="Oren A."/>
            <person name="Chaudhuri R.R."/>
            <person name="La Ragione R."/>
            <person name="Hildebrand F."/>
            <person name="Pallen M.J."/>
        </authorList>
    </citation>
    <scope>NUCLEOTIDE SEQUENCE</scope>
    <source>
        <strain evidence="11">ChiSxjej1B13-7958</strain>
    </source>
</reference>
<dbReference type="Pfam" id="PF06580">
    <property type="entry name" value="His_kinase"/>
    <property type="match status" value="1"/>
</dbReference>
<comment type="caution">
    <text evidence="11">The sequence shown here is derived from an EMBL/GenBank/DDBJ whole genome shotgun (WGS) entry which is preliminary data.</text>
</comment>
<feature type="transmembrane region" description="Helical" evidence="8">
    <location>
        <begin position="26"/>
        <end position="46"/>
    </location>
</feature>